<evidence type="ECO:0000313" key="4">
    <source>
        <dbReference type="Proteomes" id="UP001147746"/>
    </source>
</evidence>
<dbReference type="EMBL" id="JAPZBO010000002">
    <property type="protein sequence ID" value="KAJ5324597.1"/>
    <property type="molecule type" value="Genomic_DNA"/>
</dbReference>
<dbReference type="PANTHER" id="PTHR28065:SF1">
    <property type="entry name" value="DUF4050 DOMAIN-CONTAINING PROTEIN"/>
    <property type="match status" value="1"/>
</dbReference>
<feature type="region of interest" description="Disordered" evidence="1">
    <location>
        <begin position="44"/>
        <end position="68"/>
    </location>
</feature>
<dbReference type="Pfam" id="PF13259">
    <property type="entry name" value="clamp_Gag1-like"/>
    <property type="match status" value="1"/>
</dbReference>
<feature type="domain" description="Gag1-like clamp" evidence="2">
    <location>
        <begin position="143"/>
        <end position="380"/>
    </location>
</feature>
<feature type="region of interest" description="Disordered" evidence="1">
    <location>
        <begin position="87"/>
        <end position="164"/>
    </location>
</feature>
<feature type="compositionally biased region" description="Polar residues" evidence="1">
    <location>
        <begin position="398"/>
        <end position="407"/>
    </location>
</feature>
<reference evidence="3" key="1">
    <citation type="submission" date="2022-12" db="EMBL/GenBank/DDBJ databases">
        <authorList>
            <person name="Petersen C."/>
        </authorList>
    </citation>
    <scope>NUCLEOTIDE SEQUENCE</scope>
    <source>
        <strain evidence="3">IBT 21472</strain>
    </source>
</reference>
<dbReference type="AlphaFoldDB" id="A0A9W9Q7F2"/>
<keyword evidence="4" id="KW-1185">Reference proteome</keyword>
<dbReference type="InterPro" id="IPR025124">
    <property type="entry name" value="Gag1-like_clamp"/>
</dbReference>
<dbReference type="Proteomes" id="UP001147746">
    <property type="component" value="Unassembled WGS sequence"/>
</dbReference>
<feature type="region of interest" description="Disordered" evidence="1">
    <location>
        <begin position="395"/>
        <end position="444"/>
    </location>
</feature>
<feature type="compositionally biased region" description="Polar residues" evidence="1">
    <location>
        <begin position="241"/>
        <end position="256"/>
    </location>
</feature>
<feature type="region of interest" description="Disordered" evidence="1">
    <location>
        <begin position="182"/>
        <end position="316"/>
    </location>
</feature>
<comment type="caution">
    <text evidence="3">The sequence shown here is derived from an EMBL/GenBank/DDBJ whole genome shotgun (WGS) entry which is preliminary data.</text>
</comment>
<proteinExistence type="predicted"/>
<gene>
    <name evidence="3" type="ORF">N7476_003197</name>
</gene>
<protein>
    <recommendedName>
        <fullName evidence="2">Gag1-like clamp domain-containing protein</fullName>
    </recommendedName>
</protein>
<evidence type="ECO:0000259" key="2">
    <source>
        <dbReference type="Pfam" id="PF13259"/>
    </source>
</evidence>
<evidence type="ECO:0000256" key="1">
    <source>
        <dbReference type="SAM" id="MobiDB-lite"/>
    </source>
</evidence>
<dbReference type="PANTHER" id="PTHR28065">
    <property type="entry name" value="FREQUENIN"/>
    <property type="match status" value="1"/>
</dbReference>
<sequence>MTSYPSPPATQASFLHWRLRGTASPRPDPAIKRVRVDHTLLLPPFCTPSTEENSDSPPKAMSGDSRDIAIRDAKRFVRDVVRNDWEFDPNTSADAARPTSSSSTDSTGTLYQNRQVTEWRNREFDSSGSELEPQSSDDDDSDSPSGVRTAETAIERRRKRRRQMDEEMTWNEGLRMWMAQRDAWSGARTRRQIRAKEQKRKLEESSSSNQDQATVDSVDSGVDTSAGKPPPSDQKAHSETTEGSGLANTTERSLSISEKERLEEEQSTAPDEEKRKESTETGITEPDAHTSKDPSHLTTFPAIDDSDPEDTDEELDEPLIPVAPPFISAENPIRATIGPAIYPSIYAKVVVQGMTPTVPVNLADLTNAMVHGWKADGQWPPKPAVTSIVLQDDASVPKTASSDNPTQTRRKNSITNAMRKVFHNPFHRRGSTDAASGPGTPGAV</sequence>
<organism evidence="3 4">
    <name type="scientific">Penicillium atrosanguineum</name>
    <dbReference type="NCBI Taxonomy" id="1132637"/>
    <lineage>
        <taxon>Eukaryota</taxon>
        <taxon>Fungi</taxon>
        <taxon>Dikarya</taxon>
        <taxon>Ascomycota</taxon>
        <taxon>Pezizomycotina</taxon>
        <taxon>Eurotiomycetes</taxon>
        <taxon>Eurotiomycetidae</taxon>
        <taxon>Eurotiales</taxon>
        <taxon>Aspergillaceae</taxon>
        <taxon>Penicillium</taxon>
    </lineage>
</organism>
<feature type="compositionally biased region" description="Basic residues" evidence="1">
    <location>
        <begin position="420"/>
        <end position="429"/>
    </location>
</feature>
<feature type="compositionally biased region" description="Basic and acidic residues" evidence="1">
    <location>
        <begin position="286"/>
        <end position="295"/>
    </location>
</feature>
<feature type="compositionally biased region" description="Acidic residues" evidence="1">
    <location>
        <begin position="304"/>
        <end position="316"/>
    </location>
</feature>
<dbReference type="InterPro" id="IPR053274">
    <property type="entry name" value="Fluconazole_resistance"/>
</dbReference>
<feature type="compositionally biased region" description="Low complexity" evidence="1">
    <location>
        <begin position="91"/>
        <end position="109"/>
    </location>
</feature>
<feature type="compositionally biased region" description="Polar residues" evidence="1">
    <location>
        <begin position="205"/>
        <end position="217"/>
    </location>
</feature>
<feature type="compositionally biased region" description="Basic and acidic residues" evidence="1">
    <location>
        <begin position="194"/>
        <end position="204"/>
    </location>
</feature>
<reference evidence="3" key="2">
    <citation type="journal article" date="2023" name="IMA Fungus">
        <title>Comparative genomic study of the Penicillium genus elucidates a diverse pangenome and 15 lateral gene transfer events.</title>
        <authorList>
            <person name="Petersen C."/>
            <person name="Sorensen T."/>
            <person name="Nielsen M.R."/>
            <person name="Sondergaard T.E."/>
            <person name="Sorensen J.L."/>
            <person name="Fitzpatrick D.A."/>
            <person name="Frisvad J.C."/>
            <person name="Nielsen K.L."/>
        </authorList>
    </citation>
    <scope>NUCLEOTIDE SEQUENCE</scope>
    <source>
        <strain evidence="3">IBT 21472</strain>
    </source>
</reference>
<name>A0A9W9Q7F2_9EURO</name>
<accession>A0A9W9Q7F2</accession>
<evidence type="ECO:0000313" key="3">
    <source>
        <dbReference type="EMBL" id="KAJ5324597.1"/>
    </source>
</evidence>